<comment type="similarity">
    <text evidence="1">Belongs to the PrpD family.</text>
</comment>
<dbReference type="InterPro" id="IPR045336">
    <property type="entry name" value="MmgE_PrpD_N"/>
</dbReference>
<dbReference type="InterPro" id="IPR036148">
    <property type="entry name" value="MmgE/PrpD_sf"/>
</dbReference>
<gene>
    <name evidence="4" type="ORF">GCM10011352_04430</name>
</gene>
<feature type="domain" description="MmgE/PrpD N-terminal" evidence="2">
    <location>
        <begin position="12"/>
        <end position="237"/>
    </location>
</feature>
<accession>A0ABQ1JXW8</accession>
<dbReference type="Pfam" id="PF03972">
    <property type="entry name" value="MmgE_PrpD_N"/>
    <property type="match status" value="1"/>
</dbReference>
<dbReference type="SUPFAM" id="SSF103378">
    <property type="entry name" value="2-methylcitrate dehydratase PrpD"/>
    <property type="match status" value="1"/>
</dbReference>
<evidence type="ECO:0000313" key="5">
    <source>
        <dbReference type="Proteomes" id="UP000629025"/>
    </source>
</evidence>
<evidence type="ECO:0008006" key="6">
    <source>
        <dbReference type="Google" id="ProtNLM"/>
    </source>
</evidence>
<dbReference type="InterPro" id="IPR005656">
    <property type="entry name" value="MmgE_PrpD"/>
</dbReference>
<evidence type="ECO:0000256" key="1">
    <source>
        <dbReference type="ARBA" id="ARBA00006174"/>
    </source>
</evidence>
<organism evidence="4 5">
    <name type="scientific">Marinobacterium zhoushanense</name>
    <dbReference type="NCBI Taxonomy" id="1679163"/>
    <lineage>
        <taxon>Bacteria</taxon>
        <taxon>Pseudomonadati</taxon>
        <taxon>Pseudomonadota</taxon>
        <taxon>Gammaproteobacteria</taxon>
        <taxon>Oceanospirillales</taxon>
        <taxon>Oceanospirillaceae</taxon>
        <taxon>Marinobacterium</taxon>
    </lineage>
</organism>
<dbReference type="InterPro" id="IPR042188">
    <property type="entry name" value="MmgE/PrpD_sf_2"/>
</dbReference>
<proteinExistence type="inferred from homology"/>
<evidence type="ECO:0000259" key="3">
    <source>
        <dbReference type="Pfam" id="PF19305"/>
    </source>
</evidence>
<dbReference type="EMBL" id="BMIJ01000001">
    <property type="protein sequence ID" value="GGB81784.1"/>
    <property type="molecule type" value="Genomic_DNA"/>
</dbReference>
<dbReference type="PANTHER" id="PTHR16943">
    <property type="entry name" value="2-METHYLCITRATE DEHYDRATASE-RELATED"/>
    <property type="match status" value="1"/>
</dbReference>
<protein>
    <recommendedName>
        <fullName evidence="6">2-methylcitrate dehydratase PrpD</fullName>
    </recommendedName>
</protein>
<dbReference type="Gene3D" id="1.10.4100.10">
    <property type="entry name" value="2-methylcitrate dehydratase PrpD"/>
    <property type="match status" value="1"/>
</dbReference>
<evidence type="ECO:0000313" key="4">
    <source>
        <dbReference type="EMBL" id="GGB81784.1"/>
    </source>
</evidence>
<dbReference type="Pfam" id="PF19305">
    <property type="entry name" value="MmgE_PrpD_C"/>
    <property type="match status" value="1"/>
</dbReference>
<dbReference type="Proteomes" id="UP000629025">
    <property type="component" value="Unassembled WGS sequence"/>
</dbReference>
<dbReference type="RefSeq" id="WP_188745461.1">
    <property type="nucleotide sequence ID" value="NZ_BMIJ01000001.1"/>
</dbReference>
<reference evidence="5" key="1">
    <citation type="journal article" date="2019" name="Int. J. Syst. Evol. Microbiol.">
        <title>The Global Catalogue of Microorganisms (GCM) 10K type strain sequencing project: providing services to taxonomists for standard genome sequencing and annotation.</title>
        <authorList>
            <consortium name="The Broad Institute Genomics Platform"/>
            <consortium name="The Broad Institute Genome Sequencing Center for Infectious Disease"/>
            <person name="Wu L."/>
            <person name="Ma J."/>
        </authorList>
    </citation>
    <scope>NUCLEOTIDE SEQUENCE [LARGE SCALE GENOMIC DNA]</scope>
    <source>
        <strain evidence="5">CGMCC 1.15341</strain>
    </source>
</reference>
<dbReference type="InterPro" id="IPR045337">
    <property type="entry name" value="MmgE_PrpD_C"/>
</dbReference>
<evidence type="ECO:0000259" key="2">
    <source>
        <dbReference type="Pfam" id="PF03972"/>
    </source>
</evidence>
<comment type="caution">
    <text evidence="4">The sequence shown here is derived from an EMBL/GenBank/DDBJ whole genome shotgun (WGS) entry which is preliminary data.</text>
</comment>
<dbReference type="PANTHER" id="PTHR16943:SF8">
    <property type="entry name" value="2-METHYLCITRATE DEHYDRATASE"/>
    <property type="match status" value="1"/>
</dbReference>
<dbReference type="InterPro" id="IPR042183">
    <property type="entry name" value="MmgE/PrpD_sf_1"/>
</dbReference>
<dbReference type="Gene3D" id="3.30.1330.120">
    <property type="entry name" value="2-methylcitrate dehydratase PrpD"/>
    <property type="match status" value="1"/>
</dbReference>
<feature type="domain" description="MmgE/PrpD C-terminal" evidence="3">
    <location>
        <begin position="258"/>
        <end position="409"/>
    </location>
</feature>
<sequence>MSENLIAVLEQDVGQAACEQAAYRLLDWLGCALVGAREEQGLAVIRYAKTLPEGNVACIGGGKREASTSAFVNGALGNILEMDDLHRMAIVHPGDTVIPAVLAVAQRELSTSGELLRAIVRGYEAAIRVGEAAGTEHYRYWYSTATCGVFGAAVAAGSLMSLDRDKLSDAVGLAGMQSSGLWQCRLEKGFAKQLASARAAQSGVLAADLAKCGFPAPRQIIDGRLGLLAATSTNSRVEALTKTGSECWKVGEVSEKPWPGCRHTHPVIEAALRYRVKLSLDKISHVEVYTYKSAVDFCDDAMPDTPHRARFSLQHAFAIAFIKGEPELSDYVGEVLADTTIDTLRSKVAVFESPDLSAEFPHRYGCRLIVYTEDGECMRESILSAKGDPENPVDASASRRKFRSLAAHAGLTDEFAHDLEQTILGLPSEHSCSSKLFDGLEALIDL</sequence>
<keyword evidence="5" id="KW-1185">Reference proteome</keyword>
<name>A0ABQ1JXW8_9GAMM</name>